<dbReference type="RefSeq" id="WP_148809704.1">
    <property type="nucleotide sequence ID" value="NZ_CP042243.1"/>
</dbReference>
<dbReference type="EMBL" id="CP042243">
    <property type="protein sequence ID" value="QEK12550.1"/>
    <property type="molecule type" value="Genomic_DNA"/>
</dbReference>
<protein>
    <submittedName>
        <fullName evidence="9">AAA family ATPase</fullName>
    </submittedName>
</protein>
<accession>A0A5C0SEG0</accession>
<evidence type="ECO:0000259" key="8">
    <source>
        <dbReference type="PROSITE" id="PS50112"/>
    </source>
</evidence>
<dbReference type="AlphaFoldDB" id="A0A5C0SEG0"/>
<feature type="coiled-coil region" evidence="6">
    <location>
        <begin position="276"/>
        <end position="303"/>
    </location>
</feature>
<dbReference type="Proteomes" id="UP000324646">
    <property type="component" value="Chromosome"/>
</dbReference>
<keyword evidence="4" id="KW-0238">DNA-binding</keyword>
<keyword evidence="1" id="KW-0547">Nucleotide-binding</keyword>
<evidence type="ECO:0000256" key="5">
    <source>
        <dbReference type="ARBA" id="ARBA00023163"/>
    </source>
</evidence>
<dbReference type="InterPro" id="IPR009057">
    <property type="entry name" value="Homeodomain-like_sf"/>
</dbReference>
<dbReference type="InterPro" id="IPR058031">
    <property type="entry name" value="AAA_lid_NorR"/>
</dbReference>
<keyword evidence="2" id="KW-0067">ATP-binding</keyword>
<dbReference type="Pfam" id="PF25601">
    <property type="entry name" value="AAA_lid_14"/>
    <property type="match status" value="1"/>
</dbReference>
<evidence type="ECO:0000259" key="7">
    <source>
        <dbReference type="PROSITE" id="PS50045"/>
    </source>
</evidence>
<keyword evidence="6" id="KW-0175">Coiled coil</keyword>
<dbReference type="CDD" id="cd00009">
    <property type="entry name" value="AAA"/>
    <property type="match status" value="1"/>
</dbReference>
<dbReference type="PANTHER" id="PTHR32071">
    <property type="entry name" value="TRANSCRIPTIONAL REGULATORY PROTEIN"/>
    <property type="match status" value="1"/>
</dbReference>
<keyword evidence="10" id="KW-1185">Reference proteome</keyword>
<evidence type="ECO:0000313" key="10">
    <source>
        <dbReference type="Proteomes" id="UP000324646"/>
    </source>
</evidence>
<sequence length="618" mass="70566">MFENESYIKQFADMMTEGFIFIDYKGKIQIYNKKAKEIFGIVHNQGIGHDAGKINPKDIVIIADNCLGKDDGGLTPKDLNYIGIDDSDINLRDVFAGIGLYKSKDVLPVYKYQKSENNKDIFVLDTIFQNIAIRIQINFLMKFIEITVENQSFKMNYINAVGHMVVIDGDTKKVKFYQAGGYTARGESITELLSGKSFRGKGKYEEFDVIGKDIFEIHEFGDTIKEFYQVAKGKNISYKDKFTEINGFPTLCTLLPVSIEGKRVGAALKVEDISILKKVTKERDEALLHIKQMERMLKEEKNTQDLFSEILGESEEIKNVKKLAYKASKSNSTLLLLGESGTGKSLLARAIHNASKYKDKPFIHVNCGAIPEELLESELFGYERGAFTGARSQGKEGLFEAASKGTIFLDEIAEMSLHLQVKLLQVLQNKTFFRLGGTKEISVDVRIIAATNKDLEEEMLKGRFREDLYYRVNVFPIWLPPLRERKQDIYSLTNAILPRICKRMGIEEKNISGEALYRLMKHDWPGNIRELENVLERAVNIAEGNTIQVYHLPFKIGIKKVEESREIIKPLKEYVQKAEKNAIKEALKYYQNDRAKAMKALKIGKTSFYEKLKKYKIK</sequence>
<dbReference type="OrthoDB" id="9803970at2"/>
<dbReference type="PROSITE" id="PS50045">
    <property type="entry name" value="SIGMA54_INTERACT_4"/>
    <property type="match status" value="1"/>
</dbReference>
<dbReference type="InterPro" id="IPR025662">
    <property type="entry name" value="Sigma_54_int_dom_ATP-bd_1"/>
</dbReference>
<dbReference type="InterPro" id="IPR025943">
    <property type="entry name" value="Sigma_54_int_dom_ATP-bd_2"/>
</dbReference>
<dbReference type="GO" id="GO:0043565">
    <property type="term" value="F:sequence-specific DNA binding"/>
    <property type="evidence" value="ECO:0007669"/>
    <property type="project" value="InterPro"/>
</dbReference>
<dbReference type="SUPFAM" id="SSF52540">
    <property type="entry name" value="P-loop containing nucleoside triphosphate hydrolases"/>
    <property type="match status" value="1"/>
</dbReference>
<evidence type="ECO:0000256" key="1">
    <source>
        <dbReference type="ARBA" id="ARBA00022741"/>
    </source>
</evidence>
<dbReference type="PROSITE" id="PS00676">
    <property type="entry name" value="SIGMA54_INTERACT_2"/>
    <property type="match status" value="1"/>
</dbReference>
<dbReference type="SUPFAM" id="SSF46689">
    <property type="entry name" value="Homeodomain-like"/>
    <property type="match status" value="1"/>
</dbReference>
<keyword evidence="3" id="KW-0805">Transcription regulation</keyword>
<proteinExistence type="predicted"/>
<dbReference type="PROSITE" id="PS00675">
    <property type="entry name" value="SIGMA54_INTERACT_1"/>
    <property type="match status" value="1"/>
</dbReference>
<dbReference type="KEGG" id="crs:FQB35_09555"/>
<dbReference type="InterPro" id="IPR000014">
    <property type="entry name" value="PAS"/>
</dbReference>
<gene>
    <name evidence="9" type="ORF">FQB35_09555</name>
</gene>
<dbReference type="GO" id="GO:0005524">
    <property type="term" value="F:ATP binding"/>
    <property type="evidence" value="ECO:0007669"/>
    <property type="project" value="UniProtKB-KW"/>
</dbReference>
<dbReference type="PROSITE" id="PS50112">
    <property type="entry name" value="PAS"/>
    <property type="match status" value="1"/>
</dbReference>
<name>A0A5C0SEG0_CRATE</name>
<evidence type="ECO:0000313" key="9">
    <source>
        <dbReference type="EMBL" id="QEK12550.1"/>
    </source>
</evidence>
<dbReference type="InterPro" id="IPR025944">
    <property type="entry name" value="Sigma_54_int_dom_CS"/>
</dbReference>
<dbReference type="InterPro" id="IPR027417">
    <property type="entry name" value="P-loop_NTPase"/>
</dbReference>
<dbReference type="GO" id="GO:0006355">
    <property type="term" value="P:regulation of DNA-templated transcription"/>
    <property type="evidence" value="ECO:0007669"/>
    <property type="project" value="InterPro"/>
</dbReference>
<keyword evidence="5" id="KW-0804">Transcription</keyword>
<dbReference type="PROSITE" id="PS00688">
    <property type="entry name" value="SIGMA54_INTERACT_3"/>
    <property type="match status" value="1"/>
</dbReference>
<evidence type="ECO:0000256" key="6">
    <source>
        <dbReference type="SAM" id="Coils"/>
    </source>
</evidence>
<feature type="domain" description="PAS" evidence="8">
    <location>
        <begin position="4"/>
        <end position="58"/>
    </location>
</feature>
<dbReference type="InterPro" id="IPR003593">
    <property type="entry name" value="AAA+_ATPase"/>
</dbReference>
<evidence type="ECO:0000256" key="2">
    <source>
        <dbReference type="ARBA" id="ARBA00022840"/>
    </source>
</evidence>
<dbReference type="SMART" id="SM00382">
    <property type="entry name" value="AAA"/>
    <property type="match status" value="1"/>
</dbReference>
<dbReference type="FunFam" id="3.40.50.300:FF:000006">
    <property type="entry name" value="DNA-binding transcriptional regulator NtrC"/>
    <property type="match status" value="1"/>
</dbReference>
<reference evidence="9 10" key="1">
    <citation type="submission" date="2019-07" db="EMBL/GenBank/DDBJ databases">
        <title>Complete genome of Crassaminicella thermophila SY095.</title>
        <authorList>
            <person name="Li X."/>
        </authorList>
    </citation>
    <scope>NUCLEOTIDE SEQUENCE [LARGE SCALE GENOMIC DNA]</scope>
    <source>
        <strain evidence="9 10">SY095</strain>
    </source>
</reference>
<dbReference type="Pfam" id="PF00158">
    <property type="entry name" value="Sigma54_activat"/>
    <property type="match status" value="1"/>
</dbReference>
<dbReference type="InterPro" id="IPR002078">
    <property type="entry name" value="Sigma_54_int"/>
</dbReference>
<dbReference type="Gene3D" id="3.40.50.300">
    <property type="entry name" value="P-loop containing nucleotide triphosphate hydrolases"/>
    <property type="match status" value="1"/>
</dbReference>
<evidence type="ECO:0000256" key="4">
    <source>
        <dbReference type="ARBA" id="ARBA00023125"/>
    </source>
</evidence>
<dbReference type="Gene3D" id="1.10.8.60">
    <property type="match status" value="1"/>
</dbReference>
<dbReference type="Gene3D" id="1.10.10.60">
    <property type="entry name" value="Homeodomain-like"/>
    <property type="match status" value="1"/>
</dbReference>
<evidence type="ECO:0000256" key="3">
    <source>
        <dbReference type="ARBA" id="ARBA00023015"/>
    </source>
</evidence>
<organism evidence="9 10">
    <name type="scientific">Crassaminicella thermophila</name>
    <dbReference type="NCBI Taxonomy" id="2599308"/>
    <lineage>
        <taxon>Bacteria</taxon>
        <taxon>Bacillati</taxon>
        <taxon>Bacillota</taxon>
        <taxon>Clostridia</taxon>
        <taxon>Eubacteriales</taxon>
        <taxon>Clostridiaceae</taxon>
        <taxon>Crassaminicella</taxon>
    </lineage>
</organism>
<feature type="domain" description="Sigma-54 factor interaction" evidence="7">
    <location>
        <begin position="310"/>
        <end position="540"/>
    </location>
</feature>